<organism evidence="1">
    <name type="scientific">marine metagenome</name>
    <dbReference type="NCBI Taxonomy" id="408172"/>
    <lineage>
        <taxon>unclassified sequences</taxon>
        <taxon>metagenomes</taxon>
        <taxon>ecological metagenomes</taxon>
    </lineage>
</organism>
<evidence type="ECO:0008006" key="2">
    <source>
        <dbReference type="Google" id="ProtNLM"/>
    </source>
</evidence>
<sequence length="130" mass="14450">MGSARATAMGNTHLLNSTGSTNIRFNPSNLVRMNSRGGINLQTNHSSVFERWSIPMKDFFGDFLTSGDYVTNEFSYYGINSGVFASLMLPMVGKVGAGFHYAPLTHFTYQYSEEVRGEYDTEDGEYASKD</sequence>
<evidence type="ECO:0000313" key="1">
    <source>
        <dbReference type="EMBL" id="SVD95115.1"/>
    </source>
</evidence>
<reference evidence="1" key="1">
    <citation type="submission" date="2018-05" db="EMBL/GenBank/DDBJ databases">
        <authorList>
            <person name="Lanie J.A."/>
            <person name="Ng W.-L."/>
            <person name="Kazmierczak K.M."/>
            <person name="Andrzejewski T.M."/>
            <person name="Davidsen T.M."/>
            <person name="Wayne K.J."/>
            <person name="Tettelin H."/>
            <person name="Glass J.I."/>
            <person name="Rusch D."/>
            <person name="Podicherti R."/>
            <person name="Tsui H.-C.T."/>
            <person name="Winkler M.E."/>
        </authorList>
    </citation>
    <scope>NUCLEOTIDE SEQUENCE</scope>
</reference>
<dbReference type="EMBL" id="UINC01184074">
    <property type="protein sequence ID" value="SVD95115.1"/>
    <property type="molecule type" value="Genomic_DNA"/>
</dbReference>
<accession>A0A382ZJ70</accession>
<name>A0A382ZJ70_9ZZZZ</name>
<gene>
    <name evidence="1" type="ORF">METZ01_LOCUS447969</name>
</gene>
<proteinExistence type="predicted"/>
<protein>
    <recommendedName>
        <fullName evidence="2">TonB-dependent receptor-like beta-barrel domain-containing protein</fullName>
    </recommendedName>
</protein>
<feature type="non-terminal residue" evidence="1">
    <location>
        <position position="130"/>
    </location>
</feature>
<dbReference type="AlphaFoldDB" id="A0A382ZJ70"/>